<feature type="compositionally biased region" description="Low complexity" evidence="5">
    <location>
        <begin position="222"/>
        <end position="234"/>
    </location>
</feature>
<feature type="region of interest" description="Disordered" evidence="5">
    <location>
        <begin position="1"/>
        <end position="37"/>
    </location>
</feature>
<dbReference type="SUPFAM" id="SSF56104">
    <property type="entry name" value="SAICAR synthase-like"/>
    <property type="match status" value="1"/>
</dbReference>
<dbReference type="PANTHER" id="PTHR12400">
    <property type="entry name" value="INOSITOL POLYPHOSPHATE KINASE"/>
    <property type="match status" value="1"/>
</dbReference>
<evidence type="ECO:0000256" key="2">
    <source>
        <dbReference type="ARBA" id="ARBA00022679"/>
    </source>
</evidence>
<dbReference type="PANTHER" id="PTHR12400:SF108">
    <property type="entry name" value="KINASE"/>
    <property type="match status" value="1"/>
</dbReference>
<dbReference type="InterPro" id="IPR038286">
    <property type="entry name" value="IPK_sf"/>
</dbReference>
<dbReference type="InParanoid" id="A0A0C3NI35"/>
<dbReference type="Proteomes" id="UP000054217">
    <property type="component" value="Unassembled WGS sequence"/>
</dbReference>
<sequence>MSTDAVSTSSPHAHITIHRSHTLPPTAPLSSQVGGHAGVQTTEDGSLLLKPALSRELAFYQLVRDGISSDIGGPTAAASGLKPLLPWIPKFLGVLSIGNHLVDVSPETMATHGLPAVPPANGTTTTIVLENLTYGFHKPCILDVKLGTILYDEDAPPEKKERMIRTAANTTSLSTGVRLTGFQVYANDHPDPVLTPKKYGKTIKPEHLPDGIARFFPFRDPASSTTAPPSFPSSNNDITTPDNIQPGLPPPSLFVLLTHLLEALERLRAALAEAEVRIVGGSILIIYEGDWARAEKAVRTLEGNSDLNSKPTAAGEGLGRNEEGSLDEEDEDEEETITVEVDESGHLMLDDVVATSPVVESFEENDDDDECEDEDEEDDPRLFRLSLIDFAHTRLVPGQGPDTGVLLGIDTLIRLIRERRDVVQPLINEGVDAKSIRGHT</sequence>
<dbReference type="OrthoDB" id="338650at2759"/>
<name>A0A0C3NI35_PISTI</name>
<dbReference type="Gene3D" id="3.30.470.160">
    <property type="entry name" value="Inositol polyphosphate kinase"/>
    <property type="match status" value="1"/>
</dbReference>
<reference evidence="7" key="2">
    <citation type="submission" date="2015-01" db="EMBL/GenBank/DDBJ databases">
        <title>Evolutionary Origins and Diversification of the Mycorrhizal Mutualists.</title>
        <authorList>
            <consortium name="DOE Joint Genome Institute"/>
            <consortium name="Mycorrhizal Genomics Consortium"/>
            <person name="Kohler A."/>
            <person name="Kuo A."/>
            <person name="Nagy L.G."/>
            <person name="Floudas D."/>
            <person name="Copeland A."/>
            <person name="Barry K.W."/>
            <person name="Cichocki N."/>
            <person name="Veneault-Fourrey C."/>
            <person name="LaButti K."/>
            <person name="Lindquist E.A."/>
            <person name="Lipzen A."/>
            <person name="Lundell T."/>
            <person name="Morin E."/>
            <person name="Murat C."/>
            <person name="Riley R."/>
            <person name="Ohm R."/>
            <person name="Sun H."/>
            <person name="Tunlid A."/>
            <person name="Henrissat B."/>
            <person name="Grigoriev I.V."/>
            <person name="Hibbett D.S."/>
            <person name="Martin F."/>
        </authorList>
    </citation>
    <scope>NUCLEOTIDE SEQUENCE [LARGE SCALE GENOMIC DNA]</scope>
    <source>
        <strain evidence="7">Marx 270</strain>
    </source>
</reference>
<protein>
    <recommendedName>
        <fullName evidence="4">Kinase</fullName>
        <ecNumber evidence="4">2.7.-.-</ecNumber>
    </recommendedName>
</protein>
<evidence type="ECO:0000313" key="6">
    <source>
        <dbReference type="EMBL" id="KIN95093.1"/>
    </source>
</evidence>
<keyword evidence="7" id="KW-1185">Reference proteome</keyword>
<dbReference type="AlphaFoldDB" id="A0A0C3NI35"/>
<dbReference type="GO" id="GO:0032958">
    <property type="term" value="P:inositol phosphate biosynthetic process"/>
    <property type="evidence" value="ECO:0007669"/>
    <property type="project" value="InterPro"/>
</dbReference>
<dbReference type="EMBL" id="KN832077">
    <property type="protein sequence ID" value="KIN95093.1"/>
    <property type="molecule type" value="Genomic_DNA"/>
</dbReference>
<keyword evidence="3 4" id="KW-0418">Kinase</keyword>
<keyword evidence="2 4" id="KW-0808">Transferase</keyword>
<reference evidence="6 7" key="1">
    <citation type="submission" date="2014-04" db="EMBL/GenBank/DDBJ databases">
        <authorList>
            <consortium name="DOE Joint Genome Institute"/>
            <person name="Kuo A."/>
            <person name="Kohler A."/>
            <person name="Costa M.D."/>
            <person name="Nagy L.G."/>
            <person name="Floudas D."/>
            <person name="Copeland A."/>
            <person name="Barry K.W."/>
            <person name="Cichocki N."/>
            <person name="Veneault-Fourrey C."/>
            <person name="LaButti K."/>
            <person name="Lindquist E.A."/>
            <person name="Lipzen A."/>
            <person name="Lundell T."/>
            <person name="Morin E."/>
            <person name="Murat C."/>
            <person name="Sun H."/>
            <person name="Tunlid A."/>
            <person name="Henrissat B."/>
            <person name="Grigoriev I.V."/>
            <person name="Hibbett D.S."/>
            <person name="Martin F."/>
            <person name="Nordberg H.P."/>
            <person name="Cantor M.N."/>
            <person name="Hua S.X."/>
        </authorList>
    </citation>
    <scope>NUCLEOTIDE SEQUENCE [LARGE SCALE GENOMIC DNA]</scope>
    <source>
        <strain evidence="6 7">Marx 270</strain>
    </source>
</reference>
<evidence type="ECO:0000256" key="3">
    <source>
        <dbReference type="ARBA" id="ARBA00022777"/>
    </source>
</evidence>
<dbReference type="Pfam" id="PF03770">
    <property type="entry name" value="IPK"/>
    <property type="match status" value="2"/>
</dbReference>
<dbReference type="GO" id="GO:0005737">
    <property type="term" value="C:cytoplasm"/>
    <property type="evidence" value="ECO:0007669"/>
    <property type="project" value="TreeGrafter"/>
</dbReference>
<dbReference type="HOGENOM" id="CLU_042569_3_1_1"/>
<organism evidence="6 7">
    <name type="scientific">Pisolithus tinctorius Marx 270</name>
    <dbReference type="NCBI Taxonomy" id="870435"/>
    <lineage>
        <taxon>Eukaryota</taxon>
        <taxon>Fungi</taxon>
        <taxon>Dikarya</taxon>
        <taxon>Basidiomycota</taxon>
        <taxon>Agaricomycotina</taxon>
        <taxon>Agaricomycetes</taxon>
        <taxon>Agaricomycetidae</taxon>
        <taxon>Boletales</taxon>
        <taxon>Sclerodermatineae</taxon>
        <taxon>Pisolithaceae</taxon>
        <taxon>Pisolithus</taxon>
    </lineage>
</organism>
<feature type="region of interest" description="Disordered" evidence="5">
    <location>
        <begin position="304"/>
        <end position="333"/>
    </location>
</feature>
<dbReference type="GO" id="GO:0046854">
    <property type="term" value="P:phosphatidylinositol phosphate biosynthetic process"/>
    <property type="evidence" value="ECO:0007669"/>
    <property type="project" value="TreeGrafter"/>
</dbReference>
<feature type="compositionally biased region" description="Polar residues" evidence="5">
    <location>
        <begin position="1"/>
        <end position="11"/>
    </location>
</feature>
<gene>
    <name evidence="6" type="ORF">M404DRAFT_1007807</name>
</gene>
<evidence type="ECO:0000256" key="1">
    <source>
        <dbReference type="ARBA" id="ARBA00007374"/>
    </source>
</evidence>
<feature type="region of interest" description="Disordered" evidence="5">
    <location>
        <begin position="222"/>
        <end position="245"/>
    </location>
</feature>
<feature type="compositionally biased region" description="Polar residues" evidence="5">
    <location>
        <begin position="28"/>
        <end position="37"/>
    </location>
</feature>
<accession>A0A0C3NI35</accession>
<evidence type="ECO:0000256" key="5">
    <source>
        <dbReference type="SAM" id="MobiDB-lite"/>
    </source>
</evidence>
<comment type="similarity">
    <text evidence="1 4">Belongs to the inositol phosphokinase (IPK) family.</text>
</comment>
<dbReference type="InterPro" id="IPR005522">
    <property type="entry name" value="IPK"/>
</dbReference>
<dbReference type="STRING" id="870435.A0A0C3NI35"/>
<evidence type="ECO:0000256" key="4">
    <source>
        <dbReference type="RuleBase" id="RU363090"/>
    </source>
</evidence>
<feature type="compositionally biased region" description="Acidic residues" evidence="5">
    <location>
        <begin position="324"/>
        <end position="333"/>
    </location>
</feature>
<proteinExistence type="inferred from homology"/>
<dbReference type="FunCoup" id="A0A0C3NI35">
    <property type="interactions" value="311"/>
</dbReference>
<dbReference type="GO" id="GO:0000824">
    <property type="term" value="F:inositol-1,4,5,6-tetrakisphosphate 3-kinase activity"/>
    <property type="evidence" value="ECO:0007669"/>
    <property type="project" value="TreeGrafter"/>
</dbReference>
<dbReference type="GO" id="GO:0008440">
    <property type="term" value="F:inositol-1,4,5-trisphosphate 3-kinase activity"/>
    <property type="evidence" value="ECO:0007669"/>
    <property type="project" value="TreeGrafter"/>
</dbReference>
<dbReference type="GO" id="GO:0005634">
    <property type="term" value="C:nucleus"/>
    <property type="evidence" value="ECO:0007669"/>
    <property type="project" value="TreeGrafter"/>
</dbReference>
<evidence type="ECO:0000313" key="7">
    <source>
        <dbReference type="Proteomes" id="UP000054217"/>
    </source>
</evidence>
<dbReference type="EC" id="2.7.-.-" evidence="4"/>